<reference evidence="9" key="1">
    <citation type="submission" date="2022-11" db="EMBL/GenBank/DDBJ databases">
        <authorList>
            <person name="Petersen C."/>
        </authorList>
    </citation>
    <scope>NUCLEOTIDE SEQUENCE</scope>
    <source>
        <strain evidence="9">IBT 16849</strain>
    </source>
</reference>
<evidence type="ECO:0000313" key="9">
    <source>
        <dbReference type="EMBL" id="KAJ5210524.1"/>
    </source>
</evidence>
<proteinExistence type="inferred from homology"/>
<dbReference type="PRINTS" id="PR00385">
    <property type="entry name" value="P450"/>
</dbReference>
<protein>
    <submittedName>
        <fullName evidence="9">Uncharacterized protein</fullName>
    </submittedName>
</protein>
<evidence type="ECO:0000256" key="8">
    <source>
        <dbReference type="RuleBase" id="RU000461"/>
    </source>
</evidence>
<dbReference type="GO" id="GO:0016705">
    <property type="term" value="F:oxidoreductase activity, acting on paired donors, with incorporation or reduction of molecular oxygen"/>
    <property type="evidence" value="ECO:0007669"/>
    <property type="project" value="InterPro"/>
</dbReference>
<keyword evidence="3 7" id="KW-0479">Metal-binding</keyword>
<dbReference type="GO" id="GO:0020037">
    <property type="term" value="F:heme binding"/>
    <property type="evidence" value="ECO:0007669"/>
    <property type="project" value="InterPro"/>
</dbReference>
<evidence type="ECO:0000256" key="1">
    <source>
        <dbReference type="ARBA" id="ARBA00001971"/>
    </source>
</evidence>
<dbReference type="PRINTS" id="PR00463">
    <property type="entry name" value="EP450I"/>
</dbReference>
<dbReference type="Gene3D" id="1.10.630.10">
    <property type="entry name" value="Cytochrome P450"/>
    <property type="match status" value="1"/>
</dbReference>
<evidence type="ECO:0000256" key="5">
    <source>
        <dbReference type="ARBA" id="ARBA00023004"/>
    </source>
</evidence>
<keyword evidence="4 8" id="KW-0560">Oxidoreductase</keyword>
<dbReference type="EMBL" id="JAPQKP010000001">
    <property type="protein sequence ID" value="KAJ5210524.1"/>
    <property type="molecule type" value="Genomic_DNA"/>
</dbReference>
<comment type="caution">
    <text evidence="9">The sequence shown here is derived from an EMBL/GenBank/DDBJ whole genome shotgun (WGS) entry which is preliminary data.</text>
</comment>
<dbReference type="OrthoDB" id="1103324at2759"/>
<keyword evidence="6 8" id="KW-0503">Monooxygenase</keyword>
<dbReference type="GO" id="GO:0005506">
    <property type="term" value="F:iron ion binding"/>
    <property type="evidence" value="ECO:0007669"/>
    <property type="project" value="InterPro"/>
</dbReference>
<evidence type="ECO:0000313" key="10">
    <source>
        <dbReference type="Proteomes" id="UP001150879"/>
    </source>
</evidence>
<reference evidence="9" key="2">
    <citation type="journal article" date="2023" name="IMA Fungus">
        <title>Comparative genomic study of the Penicillium genus elucidates a diverse pangenome and 15 lateral gene transfer events.</title>
        <authorList>
            <person name="Petersen C."/>
            <person name="Sorensen T."/>
            <person name="Nielsen M.R."/>
            <person name="Sondergaard T.E."/>
            <person name="Sorensen J.L."/>
            <person name="Fitzpatrick D.A."/>
            <person name="Frisvad J.C."/>
            <person name="Nielsen K.L."/>
        </authorList>
    </citation>
    <scope>NUCLEOTIDE SEQUENCE</scope>
    <source>
        <strain evidence="9">IBT 16849</strain>
    </source>
</reference>
<name>A0A9W9MZM1_9EURO</name>
<comment type="similarity">
    <text evidence="2 8">Belongs to the cytochrome P450 family.</text>
</comment>
<dbReference type="Proteomes" id="UP001150879">
    <property type="component" value="Unassembled WGS sequence"/>
</dbReference>
<dbReference type="GO" id="GO:0043386">
    <property type="term" value="P:mycotoxin biosynthetic process"/>
    <property type="evidence" value="ECO:0007669"/>
    <property type="project" value="UniProtKB-ARBA"/>
</dbReference>
<dbReference type="InterPro" id="IPR002401">
    <property type="entry name" value="Cyt_P450_E_grp-I"/>
</dbReference>
<keyword evidence="7 8" id="KW-0349">Heme</keyword>
<dbReference type="PANTHER" id="PTHR46300:SF2">
    <property type="entry name" value="CYTOCHROME P450 MONOOXYGENASE ALNH-RELATED"/>
    <property type="match status" value="1"/>
</dbReference>
<gene>
    <name evidence="9" type="ORF">N7472_000663</name>
</gene>
<dbReference type="PROSITE" id="PS00086">
    <property type="entry name" value="CYTOCHROME_P450"/>
    <property type="match status" value="1"/>
</dbReference>
<dbReference type="InterPro" id="IPR036396">
    <property type="entry name" value="Cyt_P450_sf"/>
</dbReference>
<evidence type="ECO:0000256" key="7">
    <source>
        <dbReference type="PIRSR" id="PIRSR602401-1"/>
    </source>
</evidence>
<keyword evidence="5 7" id="KW-0408">Iron</keyword>
<keyword evidence="10" id="KW-1185">Reference proteome</keyword>
<dbReference type="InterPro" id="IPR017972">
    <property type="entry name" value="Cyt_P450_CS"/>
</dbReference>
<evidence type="ECO:0000256" key="3">
    <source>
        <dbReference type="ARBA" id="ARBA00022723"/>
    </source>
</evidence>
<dbReference type="InterPro" id="IPR050364">
    <property type="entry name" value="Cytochrome_P450_fung"/>
</dbReference>
<comment type="cofactor">
    <cofactor evidence="1 7">
        <name>heme</name>
        <dbReference type="ChEBI" id="CHEBI:30413"/>
    </cofactor>
</comment>
<evidence type="ECO:0000256" key="6">
    <source>
        <dbReference type="ARBA" id="ARBA00023033"/>
    </source>
</evidence>
<evidence type="ECO:0000256" key="4">
    <source>
        <dbReference type="ARBA" id="ARBA00023002"/>
    </source>
</evidence>
<dbReference type="CDD" id="cd11065">
    <property type="entry name" value="CYP64-like"/>
    <property type="match status" value="1"/>
</dbReference>
<dbReference type="SUPFAM" id="SSF48264">
    <property type="entry name" value="Cytochrome P450"/>
    <property type="match status" value="1"/>
</dbReference>
<feature type="binding site" description="axial binding residue" evidence="7">
    <location>
        <position position="454"/>
    </location>
    <ligand>
        <name>heme</name>
        <dbReference type="ChEBI" id="CHEBI:30413"/>
    </ligand>
    <ligandPart>
        <name>Fe</name>
        <dbReference type="ChEBI" id="CHEBI:18248"/>
    </ligandPart>
</feature>
<dbReference type="Pfam" id="PF00067">
    <property type="entry name" value="p450"/>
    <property type="match status" value="1"/>
</dbReference>
<dbReference type="GO" id="GO:0004497">
    <property type="term" value="F:monooxygenase activity"/>
    <property type="evidence" value="ECO:0007669"/>
    <property type="project" value="UniProtKB-KW"/>
</dbReference>
<organism evidence="9 10">
    <name type="scientific">Penicillium cf. griseofulvum</name>
    <dbReference type="NCBI Taxonomy" id="2972120"/>
    <lineage>
        <taxon>Eukaryota</taxon>
        <taxon>Fungi</taxon>
        <taxon>Dikarya</taxon>
        <taxon>Ascomycota</taxon>
        <taxon>Pezizomycotina</taxon>
        <taxon>Eurotiomycetes</taxon>
        <taxon>Eurotiomycetidae</taxon>
        <taxon>Eurotiales</taxon>
        <taxon>Aspergillaceae</taxon>
        <taxon>Penicillium</taxon>
    </lineage>
</organism>
<accession>A0A9W9MZM1</accession>
<dbReference type="AlphaFoldDB" id="A0A9W9MZM1"/>
<dbReference type="InterPro" id="IPR001128">
    <property type="entry name" value="Cyt_P450"/>
</dbReference>
<evidence type="ECO:0000256" key="2">
    <source>
        <dbReference type="ARBA" id="ARBA00010617"/>
    </source>
</evidence>
<dbReference type="PANTHER" id="PTHR46300">
    <property type="entry name" value="P450, PUTATIVE (EUROFUNG)-RELATED-RELATED"/>
    <property type="match status" value="1"/>
</dbReference>
<sequence>MLPITAIIGAAIAFLLLSRVLRIGRRPKNYPPGPPTLHLLGNIHQMPSQDAHIQFEKWAREYGPIYSLMLGTKCLIVLSSDETVKELLDKRSGIYSDRPELYIGQILCSGNLRMLMMASHNKQDGVRMYLEYGPRWRGFRKMVHGLLNVTTSKKYLPYQMLENRQMLYQLLTEPEGFLKHIRRYSNALTTTMVFGWRTPTYEDKKMMQLFNGFSEFADLNQTGTAAIIDFFPWLRNLPDFLLPAQQKARDLHKKEKALYLSHWLRAKEEVHQNTIKPCFCAGMYKAQKEDGFSDDQAAYISGTLLEAGSDTTSSTLYAFVQAMLLFPEVQRKAQEEIERVVGSSRLPVMNDLSELQYVRGCMKETVRWMPTTILGAVPHAVTQDDEYKGYFIPKGAGVMNNVWGIHMDPARHPGPRQFNPDRYHDDYQSFGDAAANPDPSKRDVFTFGAGRRICPGMHVAERSLFLGMSRILWAFNIAPETYAAGIPILPDPDRLTQGFVCMPEEFPARIMPRSKERADLVMSEWKEAEKECLDPTTRQWMQSPVDV</sequence>